<evidence type="ECO:0000313" key="2">
    <source>
        <dbReference type="Proteomes" id="UP000499080"/>
    </source>
</evidence>
<comment type="caution">
    <text evidence="1">The sequence shown here is derived from an EMBL/GenBank/DDBJ whole genome shotgun (WGS) entry which is preliminary data.</text>
</comment>
<sequence length="119" mass="13993">MEVLRFLAFLTYCLEVAKQQLMLFKSNRGTVNPKQLVCVLIQLQQIMEDSMEHVLFLSKKIGRNLLWIACRHLMFEVLLSNAFSVCFGQSTGPEILLFKRFRENWSKLNTMNQKSNQYL</sequence>
<keyword evidence="2" id="KW-1185">Reference proteome</keyword>
<name>A0A4Y2F0D1_ARAVE</name>
<gene>
    <name evidence="1" type="ORF">AVEN_197318_1</name>
</gene>
<dbReference type="OrthoDB" id="8053568at2759"/>
<accession>A0A4Y2F0D1</accession>
<proteinExistence type="predicted"/>
<evidence type="ECO:0000313" key="1">
    <source>
        <dbReference type="EMBL" id="GBM33565.1"/>
    </source>
</evidence>
<reference evidence="1 2" key="1">
    <citation type="journal article" date="2019" name="Sci. Rep.">
        <title>Orb-weaving spider Araneus ventricosus genome elucidates the spidroin gene catalogue.</title>
        <authorList>
            <person name="Kono N."/>
            <person name="Nakamura H."/>
            <person name="Ohtoshi R."/>
            <person name="Moran D.A.P."/>
            <person name="Shinohara A."/>
            <person name="Yoshida Y."/>
            <person name="Fujiwara M."/>
            <person name="Mori M."/>
            <person name="Tomita M."/>
            <person name="Arakawa K."/>
        </authorList>
    </citation>
    <scope>NUCLEOTIDE SEQUENCE [LARGE SCALE GENOMIC DNA]</scope>
</reference>
<protein>
    <submittedName>
        <fullName evidence="1">Uncharacterized protein</fullName>
    </submittedName>
</protein>
<dbReference type="EMBL" id="BGPR01000736">
    <property type="protein sequence ID" value="GBM33565.1"/>
    <property type="molecule type" value="Genomic_DNA"/>
</dbReference>
<organism evidence="1 2">
    <name type="scientific">Araneus ventricosus</name>
    <name type="common">Orbweaver spider</name>
    <name type="synonym">Epeira ventricosa</name>
    <dbReference type="NCBI Taxonomy" id="182803"/>
    <lineage>
        <taxon>Eukaryota</taxon>
        <taxon>Metazoa</taxon>
        <taxon>Ecdysozoa</taxon>
        <taxon>Arthropoda</taxon>
        <taxon>Chelicerata</taxon>
        <taxon>Arachnida</taxon>
        <taxon>Araneae</taxon>
        <taxon>Araneomorphae</taxon>
        <taxon>Entelegynae</taxon>
        <taxon>Araneoidea</taxon>
        <taxon>Araneidae</taxon>
        <taxon>Araneus</taxon>
    </lineage>
</organism>
<dbReference type="AlphaFoldDB" id="A0A4Y2F0D1"/>
<dbReference type="Proteomes" id="UP000499080">
    <property type="component" value="Unassembled WGS sequence"/>
</dbReference>